<comment type="caution">
    <text evidence="2">The sequence shown here is derived from an EMBL/GenBank/DDBJ whole genome shotgun (WGS) entry which is preliminary data.</text>
</comment>
<accession>A0ABU0P1Q0</accession>
<proteinExistence type="predicted"/>
<evidence type="ECO:0000313" key="2">
    <source>
        <dbReference type="EMBL" id="MDQ0585321.1"/>
    </source>
</evidence>
<organism evidence="2 3">
    <name type="scientific">Streptomyces rishiriensis</name>
    <dbReference type="NCBI Taxonomy" id="68264"/>
    <lineage>
        <taxon>Bacteria</taxon>
        <taxon>Bacillati</taxon>
        <taxon>Actinomycetota</taxon>
        <taxon>Actinomycetes</taxon>
        <taxon>Kitasatosporales</taxon>
        <taxon>Streptomycetaceae</taxon>
        <taxon>Streptomyces</taxon>
    </lineage>
</organism>
<keyword evidence="3" id="KW-1185">Reference proteome</keyword>
<evidence type="ECO:0000313" key="3">
    <source>
        <dbReference type="Proteomes" id="UP001230654"/>
    </source>
</evidence>
<evidence type="ECO:0000256" key="1">
    <source>
        <dbReference type="SAM" id="MobiDB-lite"/>
    </source>
</evidence>
<dbReference type="EMBL" id="JAUSWV010000002">
    <property type="protein sequence ID" value="MDQ0585321.1"/>
    <property type="molecule type" value="Genomic_DNA"/>
</dbReference>
<gene>
    <name evidence="2" type="ORF">QF030_007499</name>
</gene>
<name>A0ABU0P1Q0_STRRH</name>
<sequence>MAEQGNGLSVKAAAWLPAGRRIPPTGESLYVRWTHGTPPRKGTQ</sequence>
<protein>
    <submittedName>
        <fullName evidence="2">Uncharacterized protein</fullName>
    </submittedName>
</protein>
<dbReference type="Proteomes" id="UP001230654">
    <property type="component" value="Unassembled WGS sequence"/>
</dbReference>
<reference evidence="2 3" key="1">
    <citation type="submission" date="2023-07" db="EMBL/GenBank/DDBJ databases">
        <title>Comparative genomics of wheat-associated soil bacteria to identify genetic determinants of phenazine resistance.</title>
        <authorList>
            <person name="Mouncey N."/>
        </authorList>
    </citation>
    <scope>NUCLEOTIDE SEQUENCE [LARGE SCALE GENOMIC DNA]</scope>
    <source>
        <strain evidence="2 3">B2I6</strain>
    </source>
</reference>
<feature type="region of interest" description="Disordered" evidence="1">
    <location>
        <begin position="1"/>
        <end position="44"/>
    </location>
</feature>